<dbReference type="Pfam" id="PF00440">
    <property type="entry name" value="TetR_N"/>
    <property type="match status" value="1"/>
</dbReference>
<dbReference type="SUPFAM" id="SSF48498">
    <property type="entry name" value="Tetracyclin repressor-like, C-terminal domain"/>
    <property type="match status" value="1"/>
</dbReference>
<sequence>MSGRPREFEGEDVIEAAMDVFWSHGYEGSSTQALCERTGLGRGSLYNAFGNKQALYLQALRFYHERGIRIQSGILNGPGTPRERLRALLEWGIGEDLAGPHPRSCMALFAAMERGRKDPAVREITHEYGARFEGMLCHVFALGQRSGDFSAGRPALEQARAFMSSYYGLRVLGQSMADGELLHDVLEGTLARL</sequence>
<evidence type="ECO:0000256" key="5">
    <source>
        <dbReference type="PROSITE-ProRule" id="PRU00335"/>
    </source>
</evidence>
<feature type="DNA-binding region" description="H-T-H motif" evidence="5">
    <location>
        <begin position="30"/>
        <end position="49"/>
    </location>
</feature>
<evidence type="ECO:0000313" key="7">
    <source>
        <dbReference type="EMBL" id="MDF3831497.1"/>
    </source>
</evidence>
<dbReference type="RefSeq" id="WP_276263365.1">
    <property type="nucleotide sequence ID" value="NZ_JARJLM010000011.1"/>
</dbReference>
<evidence type="ECO:0000256" key="4">
    <source>
        <dbReference type="ARBA" id="ARBA00023163"/>
    </source>
</evidence>
<evidence type="ECO:0000256" key="1">
    <source>
        <dbReference type="ARBA" id="ARBA00022491"/>
    </source>
</evidence>
<keyword evidence="8" id="KW-1185">Reference proteome</keyword>
<dbReference type="InterPro" id="IPR009057">
    <property type="entry name" value="Homeodomain-like_sf"/>
</dbReference>
<dbReference type="InterPro" id="IPR039538">
    <property type="entry name" value="BetI_C"/>
</dbReference>
<dbReference type="PANTHER" id="PTHR47506">
    <property type="entry name" value="TRANSCRIPTIONAL REGULATORY PROTEIN"/>
    <property type="match status" value="1"/>
</dbReference>
<feature type="domain" description="HTH tetR-type" evidence="6">
    <location>
        <begin position="7"/>
        <end position="67"/>
    </location>
</feature>
<organism evidence="7 8">
    <name type="scientific">Cupriavidus basilensis</name>
    <dbReference type="NCBI Taxonomy" id="68895"/>
    <lineage>
        <taxon>Bacteria</taxon>
        <taxon>Pseudomonadati</taxon>
        <taxon>Pseudomonadota</taxon>
        <taxon>Betaproteobacteria</taxon>
        <taxon>Burkholderiales</taxon>
        <taxon>Burkholderiaceae</taxon>
        <taxon>Cupriavidus</taxon>
    </lineage>
</organism>
<evidence type="ECO:0000256" key="3">
    <source>
        <dbReference type="ARBA" id="ARBA00023125"/>
    </source>
</evidence>
<dbReference type="PANTHER" id="PTHR47506:SF1">
    <property type="entry name" value="HTH-TYPE TRANSCRIPTIONAL REGULATOR YJDC"/>
    <property type="match status" value="1"/>
</dbReference>
<proteinExistence type="predicted"/>
<name>A0ABT6AFX4_9BURK</name>
<protein>
    <submittedName>
        <fullName evidence="7">TetR/AcrR family transcriptional regulator</fullName>
    </submittedName>
</protein>
<dbReference type="Gene3D" id="1.10.357.10">
    <property type="entry name" value="Tetracycline Repressor, domain 2"/>
    <property type="match status" value="1"/>
</dbReference>
<gene>
    <name evidence="7" type="ORF">P3W85_00745</name>
</gene>
<dbReference type="PROSITE" id="PS01081">
    <property type="entry name" value="HTH_TETR_1"/>
    <property type="match status" value="1"/>
</dbReference>
<dbReference type="InterPro" id="IPR036271">
    <property type="entry name" value="Tet_transcr_reg_TetR-rel_C_sf"/>
</dbReference>
<dbReference type="InterPro" id="IPR001647">
    <property type="entry name" value="HTH_TetR"/>
</dbReference>
<reference evidence="7 8" key="1">
    <citation type="submission" date="2023-03" db="EMBL/GenBank/DDBJ databases">
        <title>Draft assemblies of triclosan tolerant bacteria isolated from returned activated sludge.</title>
        <authorList>
            <person name="Van Hamelsveld S."/>
        </authorList>
    </citation>
    <scope>NUCLEOTIDE SEQUENCE [LARGE SCALE GENOMIC DNA]</scope>
    <source>
        <strain evidence="7 8">GW210010_S58</strain>
    </source>
</reference>
<dbReference type="EMBL" id="JARJLM010000011">
    <property type="protein sequence ID" value="MDF3831497.1"/>
    <property type="molecule type" value="Genomic_DNA"/>
</dbReference>
<keyword evidence="4" id="KW-0804">Transcription</keyword>
<evidence type="ECO:0000259" key="6">
    <source>
        <dbReference type="PROSITE" id="PS50977"/>
    </source>
</evidence>
<evidence type="ECO:0000313" key="8">
    <source>
        <dbReference type="Proteomes" id="UP001216674"/>
    </source>
</evidence>
<evidence type="ECO:0000256" key="2">
    <source>
        <dbReference type="ARBA" id="ARBA00023015"/>
    </source>
</evidence>
<accession>A0ABT6AFX4</accession>
<dbReference type="PRINTS" id="PR00455">
    <property type="entry name" value="HTHTETR"/>
</dbReference>
<dbReference type="PROSITE" id="PS50977">
    <property type="entry name" value="HTH_TETR_2"/>
    <property type="match status" value="1"/>
</dbReference>
<keyword evidence="2" id="KW-0805">Transcription regulation</keyword>
<dbReference type="InterPro" id="IPR023772">
    <property type="entry name" value="DNA-bd_HTH_TetR-type_CS"/>
</dbReference>
<comment type="caution">
    <text evidence="7">The sequence shown here is derived from an EMBL/GenBank/DDBJ whole genome shotgun (WGS) entry which is preliminary data.</text>
</comment>
<dbReference type="SUPFAM" id="SSF46689">
    <property type="entry name" value="Homeodomain-like"/>
    <property type="match status" value="1"/>
</dbReference>
<keyword evidence="1" id="KW-0678">Repressor</keyword>
<dbReference type="Pfam" id="PF13977">
    <property type="entry name" value="TetR_C_6"/>
    <property type="match status" value="1"/>
</dbReference>
<dbReference type="Proteomes" id="UP001216674">
    <property type="component" value="Unassembled WGS sequence"/>
</dbReference>
<keyword evidence="3 5" id="KW-0238">DNA-binding</keyword>
<dbReference type="Gene3D" id="1.10.10.60">
    <property type="entry name" value="Homeodomain-like"/>
    <property type="match status" value="1"/>
</dbReference>